<evidence type="ECO:0000313" key="4">
    <source>
        <dbReference type="Proteomes" id="UP000510865"/>
    </source>
</evidence>
<dbReference type="EMBL" id="CP054134">
    <property type="protein sequence ID" value="QLL98391.1"/>
    <property type="molecule type" value="Genomic_DNA"/>
</dbReference>
<dbReference type="RefSeq" id="WP_180833882.1">
    <property type="nucleotide sequence ID" value="NZ_CP054134.1"/>
</dbReference>
<dbReference type="PROSITE" id="PS50878">
    <property type="entry name" value="RT_POL"/>
    <property type="match status" value="1"/>
</dbReference>
<dbReference type="InterPro" id="IPR000477">
    <property type="entry name" value="RT_dom"/>
</dbReference>
<name>A0A7H9FKN6_STROR</name>
<proteinExistence type="predicted"/>
<reference evidence="3 4" key="1">
    <citation type="submission" date="2020-05" db="EMBL/GenBank/DDBJ databases">
        <title>A novel sialic acid binding adhesin present in multiple species contributes to the pathogenesis of Infective endocarditis.</title>
        <authorList>
            <person name="Gaytan M.O."/>
            <person name="Singh A.K."/>
            <person name="Woodiga S.A."/>
            <person name="Patel S.A."/>
            <person name="Ann S.-S."/>
            <person name="Vera-Ponce de Leon A."/>
            <person name="McGrath S."/>
            <person name="Miller A."/>
            <person name="Bush J."/>
            <person name="van der Linden M."/>
            <person name="Magrini V."/>
            <person name="Wilson R.K."/>
            <person name="Kitten T."/>
            <person name="King S.J."/>
        </authorList>
    </citation>
    <scope>NUCLEOTIDE SEQUENCE [LARGE SCALE GENOMIC DNA]</scope>
    <source>
        <strain evidence="3 4">SN51445</strain>
    </source>
</reference>
<keyword evidence="3" id="KW-0548">Nucleotidyltransferase</keyword>
<gene>
    <name evidence="3" type="ORF">HRE59_05070</name>
</gene>
<protein>
    <submittedName>
        <fullName evidence="3">RNA-directed DNA polymerase</fullName>
    </submittedName>
</protein>
<dbReference type="GO" id="GO:0006974">
    <property type="term" value="P:DNA damage response"/>
    <property type="evidence" value="ECO:0007669"/>
    <property type="project" value="UniProtKB-KW"/>
</dbReference>
<feature type="domain" description="Reverse transcriptase" evidence="2">
    <location>
        <begin position="38"/>
        <end position="326"/>
    </location>
</feature>
<dbReference type="Pfam" id="PF00078">
    <property type="entry name" value="RVT_1"/>
    <property type="match status" value="1"/>
</dbReference>
<dbReference type="GO" id="GO:0003964">
    <property type="term" value="F:RNA-directed DNA polymerase activity"/>
    <property type="evidence" value="ECO:0007669"/>
    <property type="project" value="UniProtKB-KW"/>
</dbReference>
<dbReference type="InterPro" id="IPR043502">
    <property type="entry name" value="DNA/RNA_pol_sf"/>
</dbReference>
<sequence>MNNFFRQVCFLKTELLPQEVPLFFSNNPITENIDTIFHNIEIIDYKDNYTIPLNFTIPKNNTSTRTLSLLHPLSQIEAMIYIMKYEFLILNHLKKSNFNIRKAIKLNKLTFNGSKSIHEKRFKLEQDYSIKRSDSTITVEELDKEIKKYFAYSKHHKLTENLKNPLFIRSRNKYRYFLKLDIQNFFKSIYTHSIVWAIVGEKNIGKTLSGNEYSNTFASKTDKLLQKSNNNETNGILLGPELNRIISDLLLTTIDINIQNKLNHLKHRTDYDIYRFVDDYFIFATSKEIIEDIEKAIKTCLENYNLTLNDAKKEIHETPYYIGEPAINDTIISIDILNLHRKNLANELNFPTKDIEKGEEFKYIVGKHHNWLNFYNDISRITTLNKPATRKIVLYVLKAIKIYIDPNYLRKANPYSYIKNLYVALEVITSVYSTHLDFDTTHAFIRILLKLKNGLHELKEDESINQEEILNIENKIFEHIYRVLKQNKHNLNNSTDLILFLETFNKKLSPQFLCEILELNSIDYFTLCSIAHYIQDQRAKNNFLNPRYKIVLKKLSSKIDYIISNPPKSMNGKSPLFDANYFYFLNDFSHYKPIEKNDNKLYKRLTDKLNREIDNIGKLKPLFLDITKSSYFNWNLNKYDFELLIINKLLQQRENISSTY</sequence>
<dbReference type="AlphaFoldDB" id="A0A7H9FKN6"/>
<evidence type="ECO:0000313" key="3">
    <source>
        <dbReference type="EMBL" id="QLL98391.1"/>
    </source>
</evidence>
<keyword evidence="3" id="KW-0695">RNA-directed DNA polymerase</keyword>
<dbReference type="SUPFAM" id="SSF56672">
    <property type="entry name" value="DNA/RNA polymerases"/>
    <property type="match status" value="1"/>
</dbReference>
<dbReference type="Proteomes" id="UP000510865">
    <property type="component" value="Chromosome"/>
</dbReference>
<evidence type="ECO:0000259" key="2">
    <source>
        <dbReference type="PROSITE" id="PS50878"/>
    </source>
</evidence>
<dbReference type="CDD" id="cd01646">
    <property type="entry name" value="RT_Bac_retron_I"/>
    <property type="match status" value="1"/>
</dbReference>
<keyword evidence="1" id="KW-0227">DNA damage</keyword>
<accession>A0A7H9FKN6</accession>
<evidence type="ECO:0000256" key="1">
    <source>
        <dbReference type="ARBA" id="ARBA00022763"/>
    </source>
</evidence>
<organism evidence="3 4">
    <name type="scientific">Streptococcus oralis subsp. oralis</name>
    <dbReference type="NCBI Taxonomy" id="1891914"/>
    <lineage>
        <taxon>Bacteria</taxon>
        <taxon>Bacillati</taxon>
        <taxon>Bacillota</taxon>
        <taxon>Bacilli</taxon>
        <taxon>Lactobacillales</taxon>
        <taxon>Streptococcaceae</taxon>
        <taxon>Streptococcus</taxon>
    </lineage>
</organism>
<keyword evidence="3" id="KW-0808">Transferase</keyword>